<evidence type="ECO:0000313" key="2">
    <source>
        <dbReference type="Proteomes" id="UP000075324"/>
    </source>
</evidence>
<reference evidence="1 2" key="1">
    <citation type="submission" date="2016-01" db="EMBL/GenBank/DDBJ databases">
        <title>Draft Genome Sequences of Seven Thermophilic Sporeformers Isolated from Foods.</title>
        <authorList>
            <person name="Berendsen E.M."/>
            <person name="Wells-Bennik M.H."/>
            <person name="Krawcyk A.O."/>
            <person name="De Jong A."/>
            <person name="Holsappel S."/>
            <person name="Eijlander R.T."/>
            <person name="Kuipers O.P."/>
        </authorList>
    </citation>
    <scope>NUCLEOTIDE SEQUENCE [LARGE SCALE GENOMIC DNA]</scope>
    <source>
        <strain evidence="1 2">B4110</strain>
    </source>
</reference>
<dbReference type="Proteomes" id="UP000075324">
    <property type="component" value="Unassembled WGS sequence"/>
</dbReference>
<sequence>MNQYHRHASDRCFILNKLSQLIKRPRRVLTTLLLFNRFLGALADAL</sequence>
<dbReference type="EMBL" id="LQYW01000178">
    <property type="protein sequence ID" value="KYD22589.1"/>
    <property type="molecule type" value="Genomic_DNA"/>
</dbReference>
<comment type="caution">
    <text evidence="1">The sequence shown here is derived from an EMBL/GenBank/DDBJ whole genome shotgun (WGS) entry which is preliminary data.</text>
</comment>
<proteinExistence type="predicted"/>
<dbReference type="AlphaFoldDB" id="A0A150ME81"/>
<protein>
    <submittedName>
        <fullName evidence="1">Uncharacterized protein</fullName>
    </submittedName>
</protein>
<gene>
    <name evidence="1" type="ORF">B4110_2911</name>
</gene>
<accession>A0A150ME81</accession>
<name>A0A150ME81_9BACL</name>
<evidence type="ECO:0000313" key="1">
    <source>
        <dbReference type="EMBL" id="KYD22589.1"/>
    </source>
</evidence>
<organism evidence="1 2">
    <name type="scientific">Parageobacillus toebii</name>
    <dbReference type="NCBI Taxonomy" id="153151"/>
    <lineage>
        <taxon>Bacteria</taxon>
        <taxon>Bacillati</taxon>
        <taxon>Bacillota</taxon>
        <taxon>Bacilli</taxon>
        <taxon>Bacillales</taxon>
        <taxon>Anoxybacillaceae</taxon>
        <taxon>Parageobacillus</taxon>
    </lineage>
</organism>